<dbReference type="GO" id="GO:0006011">
    <property type="term" value="P:UDP-alpha-D-glucose metabolic process"/>
    <property type="evidence" value="ECO:0007669"/>
    <property type="project" value="UniProtKB-UniRule"/>
</dbReference>
<name>A0AAW1Q1R4_9CHLO</name>
<dbReference type="PANTHER" id="PTHR43511">
    <property type="match status" value="1"/>
</dbReference>
<dbReference type="GO" id="GO:0003983">
    <property type="term" value="F:UTP:glucose-1-phosphate uridylyltransferase activity"/>
    <property type="evidence" value="ECO:0007669"/>
    <property type="project" value="UniProtKB-EC"/>
</dbReference>
<feature type="binding site" evidence="8">
    <location>
        <position position="211"/>
    </location>
    <ligand>
        <name>UTP</name>
        <dbReference type="ChEBI" id="CHEBI:46398"/>
    </ligand>
</feature>
<evidence type="ECO:0000256" key="8">
    <source>
        <dbReference type="PIRSR" id="PIRSR000806-2"/>
    </source>
</evidence>
<evidence type="ECO:0000313" key="9">
    <source>
        <dbReference type="EMBL" id="KAK9815012.1"/>
    </source>
</evidence>
<evidence type="ECO:0000256" key="7">
    <source>
        <dbReference type="PIRSR" id="PIRSR000806-1"/>
    </source>
</evidence>
<reference evidence="9 10" key="1">
    <citation type="journal article" date="2024" name="Nat. Commun.">
        <title>Phylogenomics reveals the evolutionary origins of lichenization in chlorophyte algae.</title>
        <authorList>
            <person name="Puginier C."/>
            <person name="Libourel C."/>
            <person name="Otte J."/>
            <person name="Skaloud P."/>
            <person name="Haon M."/>
            <person name="Grisel S."/>
            <person name="Petersen M."/>
            <person name="Berrin J.G."/>
            <person name="Delaux P.M."/>
            <person name="Dal Grande F."/>
            <person name="Keller J."/>
        </authorList>
    </citation>
    <scope>NUCLEOTIDE SEQUENCE [LARGE SCALE GENOMIC DNA]</scope>
    <source>
        <strain evidence="9 10">SAG 2036</strain>
    </source>
</reference>
<evidence type="ECO:0000256" key="2">
    <source>
        <dbReference type="ARBA" id="ARBA00012415"/>
    </source>
</evidence>
<proteinExistence type="inferred from homology"/>
<dbReference type="Pfam" id="PF01704">
    <property type="entry name" value="UDPGP"/>
    <property type="match status" value="1"/>
</dbReference>
<comment type="similarity">
    <text evidence="1 6">Belongs to the UDPGP type 1 family.</text>
</comment>
<feature type="binding site" evidence="7">
    <location>
        <position position="181"/>
    </location>
    <ligand>
        <name>substrate</name>
    </ligand>
</feature>
<sequence length="469" mass="51291">MEKVVAKMQDAGLSKAAIDAFKQNYEQLVAGATGLVPESDIEAIDKLPRLDDMQSSDKSDLKKLLSQTAVLKLNGGLGTSMGLEKAKSLLEVKDGKTFLDLIAEQIKHTRKEFGSQVRFVLMNSFSTSEDTKEHLAKAHGDLLKERNLELLQNKSPKIDAKSLEPITYPEDPDLEWCPPGHGDIYPSLLGSGFLDSLIKDGIKYLFVSNSDNLGATLDLDLLSYFAAENKAFLMEVAERTAADKKGGHLAKRKSDGRLILRESAQTRDEDKDAFEDVTKHKFFNTNNLWVNLDALQETLKSAGGVLKLPLIKNKKTVNPRDSSTPAVFQLETAMGSAIECFNNAGAVVVPRHRFAPVKTCNDLFILRSDAYKVTEASTVVLAGKTCPSVKLDDKYYKLVDKMEALTEAPPSLIGCKSVTVKGPVKFKRGIVFKGDVLVVNESSEPKALEAGTYSEQVKALTPVQVPALA</sequence>
<dbReference type="Proteomes" id="UP001465755">
    <property type="component" value="Unassembled WGS sequence"/>
</dbReference>
<feature type="binding site" evidence="8">
    <location>
        <position position="87"/>
    </location>
    <ligand>
        <name>UTP</name>
        <dbReference type="ChEBI" id="CHEBI:46398"/>
    </ligand>
</feature>
<dbReference type="FunFam" id="3.90.550.10:FF:000002">
    <property type="entry name" value="UTP--glucose-1-phosphate uridylyltransferase"/>
    <property type="match status" value="1"/>
</dbReference>
<accession>A0AAW1Q1R4</accession>
<feature type="binding site" evidence="8">
    <location>
        <position position="152"/>
    </location>
    <ligand>
        <name>UTP</name>
        <dbReference type="ChEBI" id="CHEBI:46398"/>
    </ligand>
</feature>
<comment type="catalytic activity">
    <reaction evidence="5 6">
        <text>alpha-D-glucose 1-phosphate + UTP + H(+) = UDP-alpha-D-glucose + diphosphate</text>
        <dbReference type="Rhea" id="RHEA:19889"/>
        <dbReference type="ChEBI" id="CHEBI:15378"/>
        <dbReference type="ChEBI" id="CHEBI:33019"/>
        <dbReference type="ChEBI" id="CHEBI:46398"/>
        <dbReference type="ChEBI" id="CHEBI:58601"/>
        <dbReference type="ChEBI" id="CHEBI:58885"/>
        <dbReference type="EC" id="2.7.7.9"/>
    </reaction>
</comment>
<evidence type="ECO:0000256" key="6">
    <source>
        <dbReference type="PIRNR" id="PIRNR000806"/>
    </source>
</evidence>
<dbReference type="PIRSF" id="PIRSF000806">
    <property type="entry name" value="UDPGP"/>
    <property type="match status" value="1"/>
</dbReference>
<dbReference type="InterPro" id="IPR002618">
    <property type="entry name" value="UDPGP_fam"/>
</dbReference>
<feature type="binding site" evidence="8">
    <location>
        <position position="358"/>
    </location>
    <ligand>
        <name>UTP</name>
        <dbReference type="ChEBI" id="CHEBI:46398"/>
    </ligand>
</feature>
<dbReference type="CDD" id="cd00897">
    <property type="entry name" value="UGPase_euk"/>
    <property type="match status" value="1"/>
</dbReference>
<dbReference type="Gene3D" id="3.90.550.10">
    <property type="entry name" value="Spore Coat Polysaccharide Biosynthesis Protein SpsA, Chain A"/>
    <property type="match status" value="1"/>
</dbReference>
<keyword evidence="4 6" id="KW-0548">Nucleotidyltransferase</keyword>
<evidence type="ECO:0000256" key="4">
    <source>
        <dbReference type="ARBA" id="ARBA00022695"/>
    </source>
</evidence>
<dbReference type="InterPro" id="IPR016267">
    <property type="entry name" value="UDPGP_trans"/>
</dbReference>
<keyword evidence="10" id="KW-1185">Reference proteome</keyword>
<dbReference type="Gene3D" id="2.160.10.10">
    <property type="entry name" value="Hexapeptide repeat proteins"/>
    <property type="match status" value="1"/>
</dbReference>
<feature type="binding site" evidence="8">
    <location>
        <position position="180"/>
    </location>
    <ligand>
        <name>UTP</name>
        <dbReference type="ChEBI" id="CHEBI:46398"/>
    </ligand>
</feature>
<evidence type="ECO:0000313" key="10">
    <source>
        <dbReference type="Proteomes" id="UP001465755"/>
    </source>
</evidence>
<dbReference type="InterPro" id="IPR029044">
    <property type="entry name" value="Nucleotide-diphossugar_trans"/>
</dbReference>
<protein>
    <recommendedName>
        <fullName evidence="2 6">UTP--glucose-1-phosphate uridylyltransferase</fullName>
        <ecNumber evidence="2 6">2.7.7.9</ecNumber>
    </recommendedName>
</protein>
<dbReference type="AlphaFoldDB" id="A0AAW1Q1R4"/>
<evidence type="ECO:0000256" key="5">
    <source>
        <dbReference type="ARBA" id="ARBA00048128"/>
    </source>
</evidence>
<dbReference type="SUPFAM" id="SSF53448">
    <property type="entry name" value="Nucleotide-diphospho-sugar transferases"/>
    <property type="match status" value="1"/>
</dbReference>
<gene>
    <name evidence="9" type="ORF">WJX73_004824</name>
</gene>
<evidence type="ECO:0000256" key="3">
    <source>
        <dbReference type="ARBA" id="ARBA00022679"/>
    </source>
</evidence>
<comment type="caution">
    <text evidence="9">The sequence shown here is derived from an EMBL/GenBank/DDBJ whole genome shotgun (WGS) entry which is preliminary data.</text>
</comment>
<dbReference type="EC" id="2.7.7.9" evidence="2 6"/>
<keyword evidence="3 6" id="KW-0808">Transferase</keyword>
<evidence type="ECO:0000256" key="1">
    <source>
        <dbReference type="ARBA" id="ARBA00010401"/>
    </source>
</evidence>
<organism evidence="9 10">
    <name type="scientific">Symbiochloris irregularis</name>
    <dbReference type="NCBI Taxonomy" id="706552"/>
    <lineage>
        <taxon>Eukaryota</taxon>
        <taxon>Viridiplantae</taxon>
        <taxon>Chlorophyta</taxon>
        <taxon>core chlorophytes</taxon>
        <taxon>Trebouxiophyceae</taxon>
        <taxon>Trebouxiales</taxon>
        <taxon>Trebouxiaceae</taxon>
        <taxon>Symbiochloris</taxon>
    </lineage>
</organism>
<dbReference type="EMBL" id="JALJOQ010000001">
    <property type="protein sequence ID" value="KAK9815012.1"/>
    <property type="molecule type" value="Genomic_DNA"/>
</dbReference>